<gene>
    <name evidence="1" type="ORF">MILVUS5_LOCUS18147</name>
</gene>
<comment type="caution">
    <text evidence="1">The sequence shown here is derived from an EMBL/GenBank/DDBJ whole genome shotgun (WGS) entry which is preliminary data.</text>
</comment>
<dbReference type="Proteomes" id="UP001177021">
    <property type="component" value="Unassembled WGS sequence"/>
</dbReference>
<evidence type="ECO:0000313" key="1">
    <source>
        <dbReference type="EMBL" id="CAJ2650277.1"/>
    </source>
</evidence>
<sequence>MHDLRVGSIMSVRILFLGYIGDIILGLCVGTSIIAESFCPLKTVYVCAYFFFSSMFVLYECSKCMAAFGSHSWSCPDLLYTFQLIILIIVGCISLD</sequence>
<accession>A0ACB0K100</accession>
<keyword evidence="2" id="KW-1185">Reference proteome</keyword>
<organism evidence="1 2">
    <name type="scientific">Trifolium pratense</name>
    <name type="common">Red clover</name>
    <dbReference type="NCBI Taxonomy" id="57577"/>
    <lineage>
        <taxon>Eukaryota</taxon>
        <taxon>Viridiplantae</taxon>
        <taxon>Streptophyta</taxon>
        <taxon>Embryophyta</taxon>
        <taxon>Tracheophyta</taxon>
        <taxon>Spermatophyta</taxon>
        <taxon>Magnoliopsida</taxon>
        <taxon>eudicotyledons</taxon>
        <taxon>Gunneridae</taxon>
        <taxon>Pentapetalae</taxon>
        <taxon>rosids</taxon>
        <taxon>fabids</taxon>
        <taxon>Fabales</taxon>
        <taxon>Fabaceae</taxon>
        <taxon>Papilionoideae</taxon>
        <taxon>50 kb inversion clade</taxon>
        <taxon>NPAAA clade</taxon>
        <taxon>Hologalegina</taxon>
        <taxon>IRL clade</taxon>
        <taxon>Trifolieae</taxon>
        <taxon>Trifolium</taxon>
    </lineage>
</organism>
<evidence type="ECO:0000313" key="2">
    <source>
        <dbReference type="Proteomes" id="UP001177021"/>
    </source>
</evidence>
<reference evidence="1" key="1">
    <citation type="submission" date="2023-10" db="EMBL/GenBank/DDBJ databases">
        <authorList>
            <person name="Rodriguez Cubillos JULIANA M."/>
            <person name="De Vega J."/>
        </authorList>
    </citation>
    <scope>NUCLEOTIDE SEQUENCE</scope>
</reference>
<proteinExistence type="predicted"/>
<protein>
    <submittedName>
        <fullName evidence="1">Uncharacterized protein</fullName>
    </submittedName>
</protein>
<name>A0ACB0K100_TRIPR</name>
<dbReference type="EMBL" id="CASHSV030000109">
    <property type="protein sequence ID" value="CAJ2650277.1"/>
    <property type="molecule type" value="Genomic_DNA"/>
</dbReference>